<dbReference type="InterPro" id="IPR027843">
    <property type="entry name" value="DUF4440"/>
</dbReference>
<protein>
    <submittedName>
        <fullName evidence="3">Uncharacterized protein (TIGR02246 family)</fullName>
    </submittedName>
</protein>
<reference evidence="3" key="1">
    <citation type="submission" date="2022-08" db="EMBL/GenBank/DDBJ databases">
        <title>Genomic Encyclopedia of Type Strains, Phase III (KMG-III): the genomes of soil and plant-associated and newly described type strains.</title>
        <authorList>
            <person name="Whitman W."/>
        </authorList>
    </citation>
    <scope>NUCLEOTIDE SEQUENCE</scope>
    <source>
        <strain evidence="3">HMT 1</strain>
    </source>
</reference>
<sequence length="154" mass="16707">MIRKQLNRLLTAMLAAAALLAVAPVYADDARETAAQLNSAWDAAFNRQDASALAKLYDAQAIVSPGNGETLQGRDDIAGLFQGFFDNGLHDHSIEVIAAHRDGDSLNQVARWQAHGAASDGGERPVYGGILSSHFHRGDDGEWSLRSHVWNMRQ</sequence>
<gene>
    <name evidence="3" type="ORF">J2T55_002097</name>
</gene>
<evidence type="ECO:0000313" key="4">
    <source>
        <dbReference type="Proteomes" id="UP001204445"/>
    </source>
</evidence>
<dbReference type="NCBIfam" id="TIGR02246">
    <property type="entry name" value="SgcJ/EcaC family oxidoreductase"/>
    <property type="match status" value="1"/>
</dbReference>
<accession>A0AAE3HMW0</accession>
<evidence type="ECO:0000256" key="1">
    <source>
        <dbReference type="SAM" id="SignalP"/>
    </source>
</evidence>
<dbReference type="Pfam" id="PF14534">
    <property type="entry name" value="DUF4440"/>
    <property type="match status" value="1"/>
</dbReference>
<dbReference type="SUPFAM" id="SSF54427">
    <property type="entry name" value="NTF2-like"/>
    <property type="match status" value="1"/>
</dbReference>
<evidence type="ECO:0000313" key="3">
    <source>
        <dbReference type="EMBL" id="MCS3904064.1"/>
    </source>
</evidence>
<feature type="chain" id="PRO_5042113202" evidence="1">
    <location>
        <begin position="28"/>
        <end position="154"/>
    </location>
</feature>
<name>A0AAE3HMW0_9GAMM</name>
<keyword evidence="1" id="KW-0732">Signal</keyword>
<proteinExistence type="predicted"/>
<dbReference type="InterPro" id="IPR032710">
    <property type="entry name" value="NTF2-like_dom_sf"/>
</dbReference>
<feature type="domain" description="DUF4440" evidence="2">
    <location>
        <begin position="36"/>
        <end position="144"/>
    </location>
</feature>
<dbReference type="AlphaFoldDB" id="A0AAE3HMW0"/>
<evidence type="ECO:0000259" key="2">
    <source>
        <dbReference type="Pfam" id="PF14534"/>
    </source>
</evidence>
<keyword evidence="4" id="KW-1185">Reference proteome</keyword>
<dbReference type="Proteomes" id="UP001204445">
    <property type="component" value="Unassembled WGS sequence"/>
</dbReference>
<dbReference type="EMBL" id="JANUCT010000015">
    <property type="protein sequence ID" value="MCS3904064.1"/>
    <property type="molecule type" value="Genomic_DNA"/>
</dbReference>
<dbReference type="Gene3D" id="3.10.450.50">
    <property type="match status" value="1"/>
</dbReference>
<dbReference type="InterPro" id="IPR011944">
    <property type="entry name" value="Steroid_delta5-4_isomerase"/>
</dbReference>
<comment type="caution">
    <text evidence="3">The sequence shown here is derived from an EMBL/GenBank/DDBJ whole genome shotgun (WGS) entry which is preliminary data.</text>
</comment>
<feature type="signal peptide" evidence="1">
    <location>
        <begin position="1"/>
        <end position="27"/>
    </location>
</feature>
<organism evidence="3 4">
    <name type="scientific">Methylohalomonas lacus</name>
    <dbReference type="NCBI Taxonomy" id="398773"/>
    <lineage>
        <taxon>Bacteria</taxon>
        <taxon>Pseudomonadati</taxon>
        <taxon>Pseudomonadota</taxon>
        <taxon>Gammaproteobacteria</taxon>
        <taxon>Methylohalomonadales</taxon>
        <taxon>Methylohalomonadaceae</taxon>
        <taxon>Methylohalomonas</taxon>
    </lineage>
</organism>
<dbReference type="RefSeq" id="WP_259056221.1">
    <property type="nucleotide sequence ID" value="NZ_JANUCT010000015.1"/>
</dbReference>